<dbReference type="Gene3D" id="3.30.565.10">
    <property type="entry name" value="Histidine kinase-like ATPase, C-terminal domain"/>
    <property type="match status" value="1"/>
</dbReference>
<feature type="domain" description="HAMP" evidence="17">
    <location>
        <begin position="176"/>
        <end position="230"/>
    </location>
</feature>
<dbReference type="InterPro" id="IPR003594">
    <property type="entry name" value="HATPase_dom"/>
</dbReference>
<evidence type="ECO:0000256" key="7">
    <source>
        <dbReference type="ARBA" id="ARBA00022692"/>
    </source>
</evidence>
<dbReference type="Pfam" id="PF00512">
    <property type="entry name" value="HisKA"/>
    <property type="match status" value="1"/>
</dbReference>
<dbReference type="InterPro" id="IPR003660">
    <property type="entry name" value="HAMP_dom"/>
</dbReference>
<dbReference type="PRINTS" id="PR00344">
    <property type="entry name" value="BCTRLSENSOR"/>
</dbReference>
<dbReference type="Gene3D" id="1.10.287.130">
    <property type="match status" value="1"/>
</dbReference>
<keyword evidence="8" id="KW-0547">Nucleotide-binding</keyword>
<accession>A0ABQ1QA78</accession>
<comment type="caution">
    <text evidence="18">The sequence shown here is derived from an EMBL/GenBank/DDBJ whole genome shotgun (WGS) entry which is preliminary data.</text>
</comment>
<gene>
    <name evidence="18" type="primary">kinE</name>
    <name evidence="18" type="ORF">GCM10011389_30610</name>
</gene>
<evidence type="ECO:0000256" key="12">
    <source>
        <dbReference type="ARBA" id="ARBA00023012"/>
    </source>
</evidence>
<dbReference type="InterPro" id="IPR004358">
    <property type="entry name" value="Sig_transdc_His_kin-like_C"/>
</dbReference>
<evidence type="ECO:0000256" key="2">
    <source>
        <dbReference type="ARBA" id="ARBA00004651"/>
    </source>
</evidence>
<organism evidence="18 19">
    <name type="scientific">Pontibacillus salipaludis</name>
    <dbReference type="NCBI Taxonomy" id="1697394"/>
    <lineage>
        <taxon>Bacteria</taxon>
        <taxon>Bacillati</taxon>
        <taxon>Bacillota</taxon>
        <taxon>Bacilli</taxon>
        <taxon>Bacillales</taxon>
        <taxon>Bacillaceae</taxon>
        <taxon>Pontibacillus</taxon>
    </lineage>
</organism>
<protein>
    <recommendedName>
        <fullName evidence="3">histidine kinase</fullName>
        <ecNumber evidence="3">2.7.13.3</ecNumber>
    </recommendedName>
</protein>
<evidence type="ECO:0000256" key="13">
    <source>
        <dbReference type="ARBA" id="ARBA00023136"/>
    </source>
</evidence>
<dbReference type="CDD" id="cd00075">
    <property type="entry name" value="HATPase"/>
    <property type="match status" value="1"/>
</dbReference>
<feature type="coiled-coil region" evidence="14">
    <location>
        <begin position="40"/>
        <end position="67"/>
    </location>
</feature>
<dbReference type="InterPro" id="IPR003661">
    <property type="entry name" value="HisK_dim/P_dom"/>
</dbReference>
<dbReference type="Proteomes" id="UP000642571">
    <property type="component" value="Unassembled WGS sequence"/>
</dbReference>
<evidence type="ECO:0000256" key="9">
    <source>
        <dbReference type="ARBA" id="ARBA00022777"/>
    </source>
</evidence>
<feature type="domain" description="Histidine kinase" evidence="16">
    <location>
        <begin position="238"/>
        <end position="449"/>
    </location>
</feature>
<feature type="transmembrane region" description="Helical" evidence="15">
    <location>
        <begin position="148"/>
        <end position="172"/>
    </location>
</feature>
<dbReference type="PROSITE" id="PS50885">
    <property type="entry name" value="HAMP"/>
    <property type="match status" value="1"/>
</dbReference>
<sequence>MKNSKRTLLYQFTMTYIWGYTAILLVMAVIVSGSITYFLLHETNRELNVLEEKLQNLEESGIQAKLNELLYPNYSDYAIRISRNENVLATSEEWQDFEEESEGYPTWFGPFGFRIEEGIYYKRDLYMGGPKGERSLNIWVQLEDETEFLGIILQVFFFIGLASLLIGAYILYGLTKKRLSPLLSITEEIKEMEKHKDGISRINEPKEPLELRELSGAFNQLLHQLEEHVEREKGFIANASHELRTPLTAFRGHINLLKRWGKKDEYVLEQSLQALGEESDRMERITHQMLTLAQHENNVLKAERVNITKILHLLVEKYKEGTSLQINLEKDEDLELMGDEEQLRQVFVILLDNALRYTKEGRVSVKAYQKDNDLTISISDTGVGIPEGEQGEIFNRFYRVDRNRSRETGGTGLGLSIAKAIVEKHRGMIRIESKSGEGSTFIVVLPVKD</sequence>
<dbReference type="PANTHER" id="PTHR45436:SF5">
    <property type="entry name" value="SENSOR HISTIDINE KINASE TRCS"/>
    <property type="match status" value="1"/>
</dbReference>
<evidence type="ECO:0000256" key="10">
    <source>
        <dbReference type="ARBA" id="ARBA00022840"/>
    </source>
</evidence>
<dbReference type="GO" id="GO:0016301">
    <property type="term" value="F:kinase activity"/>
    <property type="evidence" value="ECO:0007669"/>
    <property type="project" value="UniProtKB-KW"/>
</dbReference>
<dbReference type="InterPro" id="IPR050428">
    <property type="entry name" value="TCS_sensor_his_kinase"/>
</dbReference>
<dbReference type="CDD" id="cd00082">
    <property type="entry name" value="HisKA"/>
    <property type="match status" value="1"/>
</dbReference>
<evidence type="ECO:0000256" key="8">
    <source>
        <dbReference type="ARBA" id="ARBA00022741"/>
    </source>
</evidence>
<evidence type="ECO:0000313" key="18">
    <source>
        <dbReference type="EMBL" id="GGD20813.1"/>
    </source>
</evidence>
<dbReference type="InterPro" id="IPR005467">
    <property type="entry name" value="His_kinase_dom"/>
</dbReference>
<keyword evidence="4" id="KW-1003">Cell membrane</keyword>
<evidence type="ECO:0000256" key="5">
    <source>
        <dbReference type="ARBA" id="ARBA00022553"/>
    </source>
</evidence>
<proteinExistence type="predicted"/>
<dbReference type="SUPFAM" id="SSF55874">
    <property type="entry name" value="ATPase domain of HSP90 chaperone/DNA topoisomerase II/histidine kinase"/>
    <property type="match status" value="1"/>
</dbReference>
<keyword evidence="11 15" id="KW-1133">Transmembrane helix</keyword>
<dbReference type="SMART" id="SM00387">
    <property type="entry name" value="HATPase_c"/>
    <property type="match status" value="1"/>
</dbReference>
<name>A0ABQ1QA78_9BACI</name>
<dbReference type="PROSITE" id="PS50109">
    <property type="entry name" value="HIS_KIN"/>
    <property type="match status" value="1"/>
</dbReference>
<keyword evidence="12" id="KW-0902">Two-component regulatory system</keyword>
<feature type="transmembrane region" description="Helical" evidence="15">
    <location>
        <begin position="12"/>
        <end position="40"/>
    </location>
</feature>
<evidence type="ECO:0000256" key="14">
    <source>
        <dbReference type="SAM" id="Coils"/>
    </source>
</evidence>
<dbReference type="InterPro" id="IPR036097">
    <property type="entry name" value="HisK_dim/P_sf"/>
</dbReference>
<dbReference type="SUPFAM" id="SSF47384">
    <property type="entry name" value="Homodimeric domain of signal transducing histidine kinase"/>
    <property type="match status" value="1"/>
</dbReference>
<comment type="catalytic activity">
    <reaction evidence="1">
        <text>ATP + protein L-histidine = ADP + protein N-phospho-L-histidine.</text>
        <dbReference type="EC" id="2.7.13.3"/>
    </reaction>
</comment>
<evidence type="ECO:0000256" key="15">
    <source>
        <dbReference type="SAM" id="Phobius"/>
    </source>
</evidence>
<dbReference type="RefSeq" id="WP_188655248.1">
    <property type="nucleotide sequence ID" value="NZ_BMIN01000015.1"/>
</dbReference>
<keyword evidence="19" id="KW-1185">Reference proteome</keyword>
<dbReference type="PANTHER" id="PTHR45436">
    <property type="entry name" value="SENSOR HISTIDINE KINASE YKOH"/>
    <property type="match status" value="1"/>
</dbReference>
<dbReference type="Pfam" id="PF02518">
    <property type="entry name" value="HATPase_c"/>
    <property type="match status" value="1"/>
</dbReference>
<keyword evidence="6" id="KW-0808">Transferase</keyword>
<evidence type="ECO:0000259" key="16">
    <source>
        <dbReference type="PROSITE" id="PS50109"/>
    </source>
</evidence>
<reference evidence="19" key="1">
    <citation type="journal article" date="2019" name="Int. J. Syst. Evol. Microbiol.">
        <title>The Global Catalogue of Microorganisms (GCM) 10K type strain sequencing project: providing services to taxonomists for standard genome sequencing and annotation.</title>
        <authorList>
            <consortium name="The Broad Institute Genomics Platform"/>
            <consortium name="The Broad Institute Genome Sequencing Center for Infectious Disease"/>
            <person name="Wu L."/>
            <person name="Ma J."/>
        </authorList>
    </citation>
    <scope>NUCLEOTIDE SEQUENCE [LARGE SCALE GENOMIC DNA]</scope>
    <source>
        <strain evidence="19">CGMCC 1.15353</strain>
    </source>
</reference>
<evidence type="ECO:0000313" key="19">
    <source>
        <dbReference type="Proteomes" id="UP000642571"/>
    </source>
</evidence>
<evidence type="ECO:0000256" key="4">
    <source>
        <dbReference type="ARBA" id="ARBA00022475"/>
    </source>
</evidence>
<comment type="subcellular location">
    <subcellularLocation>
        <location evidence="2">Cell membrane</location>
        <topology evidence="2">Multi-pass membrane protein</topology>
    </subcellularLocation>
</comment>
<evidence type="ECO:0000259" key="17">
    <source>
        <dbReference type="PROSITE" id="PS50885"/>
    </source>
</evidence>
<keyword evidence="5" id="KW-0597">Phosphoprotein</keyword>
<keyword evidence="10" id="KW-0067">ATP-binding</keyword>
<keyword evidence="9 18" id="KW-0418">Kinase</keyword>
<keyword evidence="13 15" id="KW-0472">Membrane</keyword>
<dbReference type="InterPro" id="IPR036890">
    <property type="entry name" value="HATPase_C_sf"/>
</dbReference>
<keyword evidence="7 15" id="KW-0812">Transmembrane</keyword>
<evidence type="ECO:0000256" key="1">
    <source>
        <dbReference type="ARBA" id="ARBA00000085"/>
    </source>
</evidence>
<evidence type="ECO:0000256" key="6">
    <source>
        <dbReference type="ARBA" id="ARBA00022679"/>
    </source>
</evidence>
<dbReference type="SMART" id="SM00388">
    <property type="entry name" value="HisKA"/>
    <property type="match status" value="1"/>
</dbReference>
<dbReference type="EC" id="2.7.13.3" evidence="3"/>
<evidence type="ECO:0000256" key="11">
    <source>
        <dbReference type="ARBA" id="ARBA00022989"/>
    </source>
</evidence>
<evidence type="ECO:0000256" key="3">
    <source>
        <dbReference type="ARBA" id="ARBA00012438"/>
    </source>
</evidence>
<keyword evidence="14" id="KW-0175">Coiled coil</keyword>
<dbReference type="EMBL" id="BMIN01000015">
    <property type="protein sequence ID" value="GGD20813.1"/>
    <property type="molecule type" value="Genomic_DNA"/>
</dbReference>